<evidence type="ECO:0000259" key="5">
    <source>
        <dbReference type="PROSITE" id="PS51044"/>
    </source>
</evidence>
<dbReference type="SUPFAM" id="SSF57903">
    <property type="entry name" value="FYVE/PHD zinc finger"/>
    <property type="match status" value="1"/>
</dbReference>
<name>A0ABS8RUH6_DATST</name>
<dbReference type="InterPro" id="IPR011011">
    <property type="entry name" value="Znf_FYVE_PHD"/>
</dbReference>
<dbReference type="Pfam" id="PF20073">
    <property type="entry name" value="DUF6469"/>
    <property type="match status" value="1"/>
</dbReference>
<dbReference type="Pfam" id="PF13086">
    <property type="entry name" value="AAA_11"/>
    <property type="match status" value="2"/>
</dbReference>
<dbReference type="InterPro" id="IPR045529">
    <property type="entry name" value="DUF6469"/>
</dbReference>
<dbReference type="InterPro" id="IPR013083">
    <property type="entry name" value="Znf_RING/FYVE/PHD"/>
</dbReference>
<dbReference type="PANTHER" id="PTHR10887:SF512">
    <property type="entry name" value="ZINC FINGER PHD-TYPE DOMAIN-CONTAINING PROTEIN"/>
    <property type="match status" value="1"/>
</dbReference>
<sequence length="1504" mass="169947">MLTKLASILALLDDKQENISHDQQEVKKEQVGLKKEYCVSTRNKRTEEIVIPGLIDVVFSWSFSDVLNKNLFKDEVKQIPDTFLSTDDYFKSFISPLIEETHADLLSGVTNTCQSPALEVLDVKISADFQLPKSLFYTIWLKNATGGERFSKTYEPEVGDLIALSDVSPKSTADLNRPKRSFLIAFVQGRDDGSNRITILSSKPIPFKKPDRAKGEQGDSLFIVYLSNLTTNIRIWKALNSDQQSANLNIIRSVLKVDPSIDEKNCVRCSLNDKKTGAISSHRTTIESFGLDNAQREAVISCIATSECVHKNVVKLIWGPPGTGKTKTVASLLSLLFNMKCRTVICAPTNIAVLGITKRVMQLVQDGLEYDTYGLGDIILFGNGKRMGIDDHEDLFDVFLDNRIAALASSLSPDHGWKSHILSMISLLEDPEEQYEKYLVIENENKEHRTNDVAEEQKGRITSIGNQGLDKNKKSKLRKTIVIQTLKENEKKTSNDDESSQMMNNLRPVDKGDKVISAVKIENEGEARNSKQSHRLTYEEFIISQFKRILEQLTFCLTSLYTYLPTSFIELEVAKDMIRVLEMLQTLRELYGVEFVTRYNWGHFANICATQTESIELLKSLSERISLPNITDIRSFCLKGACLIFCTASSTSKLYTEGMTPLEMLVIDEAAQLKECETTIPLQLPGLRHAILIGDEKQLPAMVHSKICEKAYFGRSLFERLVNVGHKKHLLNVQYRMHPAISLFPNREFYENKIMDGQNVKKAMYEKTFLKGNIFGSYSFINISNGKEQYDNKHSTRNMSEVYVIAEIVAKLYKESVTSRRKISVGCISPYKAQVFAIQQKLGQKYSTDDSSHFSVNVRSVDGFQGCEEDVIIISTVRCNGSGLVGFLSSCQRANVALTRARFCLWVLGNATTLVNSGSIWRQLVIDSKARGCFFDVNEDKNLSQAILSATIEVGQIETLLGMDSPIFRTAKWKVLFSEDFSKSIARIKDVAIRKEVISLLEKLSSGWREPGNHSLLGSSGGNSSELLEVYSVKHLKLIWSIDILLKKSTYFQVLKFWDIIPGYQISKLAKVLDVRFGIYTINQLNRCKHKLVERNLTLPMTWPIDGNDDSRKKKNFFRKMQGSKSEGVSDSCSVKLEEEIEDPHQMKIQCPCGISSQTDSMIQCEDRRCRAWQHVNCVIIPEKPIERGAPPNPPETFYCELYRLSRADPFWEMIENPLSPVKFSFTCVPADGAYIVQRNEKTFQVSRASRYLLAKQKYDLQAWCMLINDKVQFRMQWPQNAYLEVNGVSVQCIDRPGSQLLGANGRDDGAIITRCFRDGINKILLTGRDSRVFCFGVRLVKQRTIQQILNMIPKEPNGETFEDALARVCRCVGGRTATENADGDCDLEAVVADFVVVNLKCPLSGSRMKIAGRFKPCVHMGCFDLEVFVEMNQRSRKWQCPICLKNYSLEHVIIDPYFNRITSQLQNCGAVVTEIEVKPDGSWRAKALGDLGQWHLPDGTLIT</sequence>
<dbReference type="Proteomes" id="UP000823775">
    <property type="component" value="Unassembled WGS sequence"/>
</dbReference>
<evidence type="ECO:0000256" key="1">
    <source>
        <dbReference type="ARBA" id="ARBA00022723"/>
    </source>
</evidence>
<dbReference type="InterPro" id="IPR004181">
    <property type="entry name" value="Znf_MIZ"/>
</dbReference>
<dbReference type="SMART" id="SM00249">
    <property type="entry name" value="PHD"/>
    <property type="match status" value="1"/>
</dbReference>
<feature type="domain" description="SP-RING-type" evidence="5">
    <location>
        <begin position="1384"/>
        <end position="1468"/>
    </location>
</feature>
<proteinExistence type="predicted"/>
<dbReference type="Pfam" id="PF02891">
    <property type="entry name" value="zf-MIZ"/>
    <property type="match status" value="1"/>
</dbReference>
<keyword evidence="3" id="KW-0862">Zinc</keyword>
<dbReference type="InterPro" id="IPR031141">
    <property type="entry name" value="SIZ1/2_SP-RING"/>
</dbReference>
<organism evidence="6 7">
    <name type="scientific">Datura stramonium</name>
    <name type="common">Jimsonweed</name>
    <name type="synonym">Common thornapple</name>
    <dbReference type="NCBI Taxonomy" id="4076"/>
    <lineage>
        <taxon>Eukaryota</taxon>
        <taxon>Viridiplantae</taxon>
        <taxon>Streptophyta</taxon>
        <taxon>Embryophyta</taxon>
        <taxon>Tracheophyta</taxon>
        <taxon>Spermatophyta</taxon>
        <taxon>Magnoliopsida</taxon>
        <taxon>eudicotyledons</taxon>
        <taxon>Gunneridae</taxon>
        <taxon>Pentapetalae</taxon>
        <taxon>asterids</taxon>
        <taxon>lamiids</taxon>
        <taxon>Solanales</taxon>
        <taxon>Solanaceae</taxon>
        <taxon>Solanoideae</taxon>
        <taxon>Datureae</taxon>
        <taxon>Datura</taxon>
    </lineage>
</organism>
<dbReference type="CDD" id="cd18808">
    <property type="entry name" value="SF1_C_Upf1"/>
    <property type="match status" value="1"/>
</dbReference>
<keyword evidence="2 4" id="KW-0863">Zinc-finger</keyword>
<dbReference type="InterPro" id="IPR045055">
    <property type="entry name" value="DNA2/NAM7-like"/>
</dbReference>
<dbReference type="InterPro" id="IPR001965">
    <property type="entry name" value="Znf_PHD"/>
</dbReference>
<comment type="caution">
    <text evidence="6">The sequence shown here is derived from an EMBL/GenBank/DDBJ whole genome shotgun (WGS) entry which is preliminary data.</text>
</comment>
<dbReference type="PANTHER" id="PTHR10887">
    <property type="entry name" value="DNA2/NAM7 HELICASE FAMILY"/>
    <property type="match status" value="1"/>
</dbReference>
<dbReference type="InterPro" id="IPR047187">
    <property type="entry name" value="SF1_C_Upf1"/>
</dbReference>
<dbReference type="CDD" id="cd15570">
    <property type="entry name" value="PHD_Bye1p_SIZ1_like"/>
    <property type="match status" value="1"/>
</dbReference>
<dbReference type="InterPro" id="IPR041679">
    <property type="entry name" value="DNA2/NAM7-like_C"/>
</dbReference>
<evidence type="ECO:0000256" key="4">
    <source>
        <dbReference type="PROSITE-ProRule" id="PRU00452"/>
    </source>
</evidence>
<evidence type="ECO:0000256" key="3">
    <source>
        <dbReference type="ARBA" id="ARBA00022833"/>
    </source>
</evidence>
<dbReference type="PROSITE" id="PS51044">
    <property type="entry name" value="ZF_SP_RING"/>
    <property type="match status" value="1"/>
</dbReference>
<keyword evidence="1" id="KW-0479">Metal-binding</keyword>
<gene>
    <name evidence="6" type="ORF">HAX54_005720</name>
</gene>
<dbReference type="InterPro" id="IPR041677">
    <property type="entry name" value="DNA2/NAM7_AAA_11"/>
</dbReference>
<reference evidence="6 7" key="1">
    <citation type="journal article" date="2021" name="BMC Genomics">
        <title>Datura genome reveals duplications of psychoactive alkaloid biosynthetic genes and high mutation rate following tissue culture.</title>
        <authorList>
            <person name="Rajewski A."/>
            <person name="Carter-House D."/>
            <person name="Stajich J."/>
            <person name="Litt A."/>
        </authorList>
    </citation>
    <scope>NUCLEOTIDE SEQUENCE [LARGE SCALE GENOMIC DNA]</scope>
    <source>
        <strain evidence="6">AR-01</strain>
    </source>
</reference>
<evidence type="ECO:0000313" key="7">
    <source>
        <dbReference type="Proteomes" id="UP000823775"/>
    </source>
</evidence>
<evidence type="ECO:0000313" key="6">
    <source>
        <dbReference type="EMBL" id="MCD7450377.1"/>
    </source>
</evidence>
<dbReference type="EMBL" id="JACEIK010000129">
    <property type="protein sequence ID" value="MCD7450377.1"/>
    <property type="molecule type" value="Genomic_DNA"/>
</dbReference>
<dbReference type="Gene3D" id="3.40.50.300">
    <property type="entry name" value="P-loop containing nucleotide triphosphate hydrolases"/>
    <property type="match status" value="2"/>
</dbReference>
<dbReference type="CDD" id="cd16792">
    <property type="entry name" value="SP-RING_Siz-like"/>
    <property type="match status" value="1"/>
</dbReference>
<protein>
    <recommendedName>
        <fullName evidence="5">SP-RING-type domain-containing protein</fullName>
    </recommendedName>
</protein>
<dbReference type="Pfam" id="PF13087">
    <property type="entry name" value="AAA_12"/>
    <property type="match status" value="1"/>
</dbReference>
<dbReference type="SUPFAM" id="SSF52540">
    <property type="entry name" value="P-loop containing nucleoside triphosphate hydrolases"/>
    <property type="match status" value="1"/>
</dbReference>
<accession>A0ABS8RUH6</accession>
<keyword evidence="7" id="KW-1185">Reference proteome</keyword>
<evidence type="ECO:0000256" key="2">
    <source>
        <dbReference type="ARBA" id="ARBA00022771"/>
    </source>
</evidence>
<dbReference type="Gene3D" id="3.30.40.10">
    <property type="entry name" value="Zinc/RING finger domain, C3HC4 (zinc finger)"/>
    <property type="match status" value="2"/>
</dbReference>
<dbReference type="InterPro" id="IPR027417">
    <property type="entry name" value="P-loop_NTPase"/>
</dbReference>